<dbReference type="Gene3D" id="1.10.1740.10">
    <property type="match status" value="1"/>
</dbReference>
<feature type="domain" description="RNA polymerase sigma-70 region 2" evidence="5">
    <location>
        <begin position="31"/>
        <end position="98"/>
    </location>
</feature>
<dbReference type="KEGG" id="plon:Pla110_18080"/>
<dbReference type="SUPFAM" id="SSF88946">
    <property type="entry name" value="Sigma2 domain of RNA polymerase sigma factors"/>
    <property type="match status" value="1"/>
</dbReference>
<name>A0A518CLJ1_9PLAN</name>
<protein>
    <submittedName>
        <fullName evidence="6">ECF RNA polymerase sigma factor SigE</fullName>
    </submittedName>
</protein>
<dbReference type="Pfam" id="PF04542">
    <property type="entry name" value="Sigma70_r2"/>
    <property type="match status" value="1"/>
</dbReference>
<dbReference type="PANTHER" id="PTHR43133">
    <property type="entry name" value="RNA POLYMERASE ECF-TYPE SIGMA FACTO"/>
    <property type="match status" value="1"/>
</dbReference>
<dbReference type="RefSeq" id="WP_144995198.1">
    <property type="nucleotide sequence ID" value="NZ_CP036281.1"/>
</dbReference>
<sequence length="201" mass="23046">MELFGSFSTGSTDSQLIRGAQAEYDHSWSMLVETYAPLVYQTARKTGLQPDDASDITQDVLLQVYRSLSDFQPRNRGSFRKWIKVITRNKIVDLCRKQHLEVNLRELDELETRVHPRKESNSVFLNKRLAGIREIIAQVRETVSEKSWQAFESMLSEVETSEEIGQRLGMSDAAVRLAKHRILAQFHMKITNKSVSTDDTA</sequence>
<reference evidence="6 7" key="1">
    <citation type="submission" date="2019-02" db="EMBL/GenBank/DDBJ databases">
        <title>Deep-cultivation of Planctomycetes and their phenomic and genomic characterization uncovers novel biology.</title>
        <authorList>
            <person name="Wiegand S."/>
            <person name="Jogler M."/>
            <person name="Boedeker C."/>
            <person name="Pinto D."/>
            <person name="Vollmers J."/>
            <person name="Rivas-Marin E."/>
            <person name="Kohn T."/>
            <person name="Peeters S.H."/>
            <person name="Heuer A."/>
            <person name="Rast P."/>
            <person name="Oberbeckmann S."/>
            <person name="Bunk B."/>
            <person name="Jeske O."/>
            <person name="Meyerdierks A."/>
            <person name="Storesund J.E."/>
            <person name="Kallscheuer N."/>
            <person name="Luecker S."/>
            <person name="Lage O.M."/>
            <person name="Pohl T."/>
            <person name="Merkel B.J."/>
            <person name="Hornburger P."/>
            <person name="Mueller R.-W."/>
            <person name="Bruemmer F."/>
            <person name="Labrenz M."/>
            <person name="Spormann A.M."/>
            <person name="Op den Camp H."/>
            <person name="Overmann J."/>
            <person name="Amann R."/>
            <person name="Jetten M.S.M."/>
            <person name="Mascher T."/>
            <person name="Medema M.H."/>
            <person name="Devos D.P."/>
            <person name="Kaster A.-K."/>
            <person name="Ovreas L."/>
            <person name="Rohde M."/>
            <person name="Galperin M.Y."/>
            <person name="Jogler C."/>
        </authorList>
    </citation>
    <scope>NUCLEOTIDE SEQUENCE [LARGE SCALE GENOMIC DNA]</scope>
    <source>
        <strain evidence="6 7">Pla110</strain>
    </source>
</reference>
<organism evidence="6 7">
    <name type="scientific">Polystyrenella longa</name>
    <dbReference type="NCBI Taxonomy" id="2528007"/>
    <lineage>
        <taxon>Bacteria</taxon>
        <taxon>Pseudomonadati</taxon>
        <taxon>Planctomycetota</taxon>
        <taxon>Planctomycetia</taxon>
        <taxon>Planctomycetales</taxon>
        <taxon>Planctomycetaceae</taxon>
        <taxon>Polystyrenella</taxon>
    </lineage>
</organism>
<dbReference type="OrthoDB" id="281047at2"/>
<dbReference type="PANTHER" id="PTHR43133:SF8">
    <property type="entry name" value="RNA POLYMERASE SIGMA FACTOR HI_1459-RELATED"/>
    <property type="match status" value="1"/>
</dbReference>
<dbReference type="InterPro" id="IPR013325">
    <property type="entry name" value="RNA_pol_sigma_r2"/>
</dbReference>
<dbReference type="InterPro" id="IPR007627">
    <property type="entry name" value="RNA_pol_sigma70_r2"/>
</dbReference>
<dbReference type="EMBL" id="CP036281">
    <property type="protein sequence ID" value="QDU80086.1"/>
    <property type="molecule type" value="Genomic_DNA"/>
</dbReference>
<dbReference type="GO" id="GO:0003677">
    <property type="term" value="F:DNA binding"/>
    <property type="evidence" value="ECO:0007669"/>
    <property type="project" value="UniProtKB-KW"/>
</dbReference>
<evidence type="ECO:0000313" key="6">
    <source>
        <dbReference type="EMBL" id="QDU80086.1"/>
    </source>
</evidence>
<dbReference type="InterPro" id="IPR014284">
    <property type="entry name" value="RNA_pol_sigma-70_dom"/>
</dbReference>
<dbReference type="GO" id="GO:0006352">
    <property type="term" value="P:DNA-templated transcription initiation"/>
    <property type="evidence" value="ECO:0007669"/>
    <property type="project" value="InterPro"/>
</dbReference>
<dbReference type="Proteomes" id="UP000317178">
    <property type="component" value="Chromosome"/>
</dbReference>
<accession>A0A518CLJ1</accession>
<keyword evidence="2" id="KW-0731">Sigma factor</keyword>
<keyword evidence="4" id="KW-0804">Transcription</keyword>
<keyword evidence="3" id="KW-0238">DNA-binding</keyword>
<evidence type="ECO:0000313" key="7">
    <source>
        <dbReference type="Proteomes" id="UP000317178"/>
    </source>
</evidence>
<evidence type="ECO:0000256" key="2">
    <source>
        <dbReference type="ARBA" id="ARBA00023082"/>
    </source>
</evidence>
<evidence type="ECO:0000259" key="5">
    <source>
        <dbReference type="Pfam" id="PF04542"/>
    </source>
</evidence>
<evidence type="ECO:0000256" key="3">
    <source>
        <dbReference type="ARBA" id="ARBA00023125"/>
    </source>
</evidence>
<dbReference type="InterPro" id="IPR039425">
    <property type="entry name" value="RNA_pol_sigma-70-like"/>
</dbReference>
<dbReference type="NCBIfam" id="TIGR02937">
    <property type="entry name" value="sigma70-ECF"/>
    <property type="match status" value="1"/>
</dbReference>
<keyword evidence="1" id="KW-0805">Transcription regulation</keyword>
<dbReference type="GO" id="GO:0016987">
    <property type="term" value="F:sigma factor activity"/>
    <property type="evidence" value="ECO:0007669"/>
    <property type="project" value="UniProtKB-KW"/>
</dbReference>
<evidence type="ECO:0000256" key="4">
    <source>
        <dbReference type="ARBA" id="ARBA00023163"/>
    </source>
</evidence>
<evidence type="ECO:0000256" key="1">
    <source>
        <dbReference type="ARBA" id="ARBA00023015"/>
    </source>
</evidence>
<proteinExistence type="predicted"/>
<gene>
    <name evidence="6" type="primary">sigE_4</name>
    <name evidence="6" type="ORF">Pla110_18080</name>
</gene>
<keyword evidence="7" id="KW-1185">Reference proteome</keyword>
<dbReference type="AlphaFoldDB" id="A0A518CLJ1"/>